<dbReference type="RefSeq" id="WP_012836426.1">
    <property type="nucleotide sequence ID" value="NC_013441.1"/>
</dbReference>
<dbReference type="AlphaFoldDB" id="D0L9B0"/>
<feature type="compositionally biased region" description="Low complexity" evidence="1">
    <location>
        <begin position="282"/>
        <end position="306"/>
    </location>
</feature>
<dbReference type="Pfam" id="PF19516">
    <property type="entry name" value="DUF6049"/>
    <property type="match status" value="1"/>
</dbReference>
<dbReference type="Proteomes" id="UP000001219">
    <property type="component" value="Chromosome"/>
</dbReference>
<dbReference type="EMBL" id="CP001802">
    <property type="protein sequence ID" value="ACY23955.1"/>
    <property type="molecule type" value="Genomic_DNA"/>
</dbReference>
<feature type="region of interest" description="Disordered" evidence="1">
    <location>
        <begin position="191"/>
        <end position="223"/>
    </location>
</feature>
<keyword evidence="3" id="KW-0732">Signal</keyword>
<gene>
    <name evidence="4" type="ordered locus">Gbro_4842</name>
</gene>
<keyword evidence="5" id="KW-1185">Reference proteome</keyword>
<accession>D0L9B0</accession>
<feature type="compositionally biased region" description="Low complexity" evidence="1">
    <location>
        <begin position="887"/>
        <end position="905"/>
    </location>
</feature>
<evidence type="ECO:0000256" key="3">
    <source>
        <dbReference type="SAM" id="SignalP"/>
    </source>
</evidence>
<keyword evidence="2" id="KW-0812">Transmembrane</keyword>
<dbReference type="STRING" id="526226.Gbro_4842"/>
<dbReference type="eggNOG" id="COG3170">
    <property type="taxonomic scope" value="Bacteria"/>
</dbReference>
<organism evidence="4 5">
    <name type="scientific">Gordonia bronchialis (strain ATCC 25592 / DSM 43247 / BCRC 13721 / JCM 3198 / KCTC 3076 / NBRC 16047 / NCTC 10667)</name>
    <name type="common">Rhodococcus bronchialis</name>
    <dbReference type="NCBI Taxonomy" id="526226"/>
    <lineage>
        <taxon>Bacteria</taxon>
        <taxon>Bacillati</taxon>
        <taxon>Actinomycetota</taxon>
        <taxon>Actinomycetes</taxon>
        <taxon>Mycobacteriales</taxon>
        <taxon>Gordoniaceae</taxon>
        <taxon>Gordonia</taxon>
    </lineage>
</organism>
<dbReference type="KEGG" id="gbr:Gbro_4842"/>
<evidence type="ECO:0008006" key="6">
    <source>
        <dbReference type="Google" id="ProtNLM"/>
    </source>
</evidence>
<feature type="region of interest" description="Disordered" evidence="1">
    <location>
        <begin position="850"/>
        <end position="905"/>
    </location>
</feature>
<dbReference type="HOGENOM" id="CLU_017917_0_0_11"/>
<feature type="compositionally biased region" description="Basic and acidic residues" evidence="1">
    <location>
        <begin position="857"/>
        <end position="879"/>
    </location>
</feature>
<keyword evidence="2" id="KW-1133">Transmembrane helix</keyword>
<reference evidence="4 5" key="2">
    <citation type="journal article" date="2010" name="Stand. Genomic Sci.">
        <title>Complete genome sequence of Gordonia bronchialis type strain (3410).</title>
        <authorList>
            <person name="Ivanova N."/>
            <person name="Sikorski J."/>
            <person name="Jando M."/>
            <person name="Lapidus A."/>
            <person name="Nolan M."/>
            <person name="Lucas S."/>
            <person name="Del Rio T.G."/>
            <person name="Tice H."/>
            <person name="Copeland A."/>
            <person name="Cheng J.F."/>
            <person name="Chen F."/>
            <person name="Bruce D."/>
            <person name="Goodwin L."/>
            <person name="Pitluck S."/>
            <person name="Mavromatis K."/>
            <person name="Ovchinnikova G."/>
            <person name="Pati A."/>
            <person name="Chen A."/>
            <person name="Palaniappan K."/>
            <person name="Land M."/>
            <person name="Hauser L."/>
            <person name="Chang Y.J."/>
            <person name="Jeffries C.D."/>
            <person name="Chain P."/>
            <person name="Saunders E."/>
            <person name="Han C."/>
            <person name="Detter J.C."/>
            <person name="Brettin T."/>
            <person name="Rohde M."/>
            <person name="Goker M."/>
            <person name="Bristow J."/>
            <person name="Eisen J.A."/>
            <person name="Markowitz V."/>
            <person name="Hugenholtz P."/>
            <person name="Klenk H.P."/>
            <person name="Kyrpides N.C."/>
        </authorList>
    </citation>
    <scope>NUCLEOTIDE SEQUENCE [LARGE SCALE GENOMIC DNA]</scope>
    <source>
        <strain evidence="5">ATCC 25592 / DSM 43247 / BCRC 13721 / JCM 3198 / KCTC 3076 / NBRC 16047 / NCTC 10667</strain>
    </source>
</reference>
<feature type="transmembrane region" description="Helical" evidence="2">
    <location>
        <begin position="802"/>
        <end position="821"/>
    </location>
</feature>
<name>D0L9B0_GORB4</name>
<evidence type="ECO:0000256" key="1">
    <source>
        <dbReference type="SAM" id="MobiDB-lite"/>
    </source>
</evidence>
<evidence type="ECO:0000256" key="2">
    <source>
        <dbReference type="SAM" id="Phobius"/>
    </source>
</evidence>
<evidence type="ECO:0000313" key="4">
    <source>
        <dbReference type="EMBL" id="ACY23955.1"/>
    </source>
</evidence>
<feature type="region of interest" description="Disordered" evidence="1">
    <location>
        <begin position="282"/>
        <end position="316"/>
    </location>
</feature>
<protein>
    <recommendedName>
        <fullName evidence="6">Glycoprotein</fullName>
    </recommendedName>
</protein>
<keyword evidence="2" id="KW-0472">Membrane</keyword>
<dbReference type="InterPro" id="IPR046112">
    <property type="entry name" value="DUF6049"/>
</dbReference>
<sequence>MADGLGRLQRRRRTRAPGRGVALLAALLLTALIAAPSTAQPAGTDERISFARIVVDTLTPTIVTTTSAPVVTVAGHVDNTSDRTVRDLTIRLERGAAVTSAAGLRSSLAVDHPPVAAAGGFRRLTDTLAPGGRADFTITMPLSTADGLQISRPGVYPLQVNVNGVPDYGSTAQVAGSRTLLPVLSLPPDADRASGYVQPATEDSGTTDDDIPGLGPDGSVSANLSSPARMTMLWPLAAPPQLAAGVLGAGTEPVRLISEDLARSLGDGGRLANLLAALSAVVGSPPPGTSGTSESTGDSGSDSSEPNSPQPPPAAAPLAGGLCLAIDSDLLVTVRAMSLGYVVSTDPGDPRSSTVEGTGSDTATRWLAELRRVASKLCVVALPFAQVDLTSLARVGNTALSAAALTSPADVVDAILGVRSIRNLAVPAVGAIDADGAGVLTGARVPGVAVSTGSIRPQSQPDDGGLYRLDGLGVATYEAPITAALGGLGTSPSIPTITPADQVVDLAAESDLSRRQAALAALAYPAISAPLSPRPGSPSSDDDAATPVAGRGALIVPPTYWSPTVADADALFDTARLLVDAGAASAESFPSLVEAVERARTPARLRNPPGVGPISRLSSVLTPTTTAAIRDDAETSWQLQGSLVSSADVDATPERYLSPLREDLLRAMRSPDVAGEPARAYLTGQQSQRVSAVSSTLQGMRSQVTILDPGGRYTLASERSPLLLVVRNDLDLPVRVKIATTGPADLDVGDVGVVEIPANGTRQIQLPTRAESSEATSVVITLSTVTGLPLGEPITLSLRSNAYGRVLFIVTIVAGVALVLLTARRLWHRFRGEPDPADLDRPEPDELERLLAGSSYQERRRTLQHEEERLFDDPPDPHADTGVAAESVTDTGDSGDTTSGTAGPR</sequence>
<feature type="signal peptide" evidence="3">
    <location>
        <begin position="1"/>
        <end position="39"/>
    </location>
</feature>
<feature type="chain" id="PRO_5039283779" description="Glycoprotein" evidence="3">
    <location>
        <begin position="40"/>
        <end position="905"/>
    </location>
</feature>
<evidence type="ECO:0000313" key="5">
    <source>
        <dbReference type="Proteomes" id="UP000001219"/>
    </source>
</evidence>
<reference evidence="5" key="1">
    <citation type="submission" date="2009-10" db="EMBL/GenBank/DDBJ databases">
        <title>The complete chromosome of Gordonia bronchialis DSM 43247.</title>
        <authorList>
            <consortium name="US DOE Joint Genome Institute (JGI-PGF)"/>
            <person name="Lucas S."/>
            <person name="Copeland A."/>
            <person name="Lapidus A."/>
            <person name="Glavina del Rio T."/>
            <person name="Dalin E."/>
            <person name="Tice H."/>
            <person name="Bruce D."/>
            <person name="Goodwin L."/>
            <person name="Pitluck S."/>
            <person name="Kyrpides N."/>
            <person name="Mavromatis K."/>
            <person name="Ivanova N."/>
            <person name="Ovchinnikova G."/>
            <person name="Saunders E."/>
            <person name="Brettin T."/>
            <person name="Detter J.C."/>
            <person name="Han C."/>
            <person name="Larimer F."/>
            <person name="Land M."/>
            <person name="Hauser L."/>
            <person name="Markowitz V."/>
            <person name="Cheng J.-F."/>
            <person name="Hugenholtz P."/>
            <person name="Woyke T."/>
            <person name="Wu D."/>
            <person name="Jando M."/>
            <person name="Schneider S."/>
            <person name="Goeker M."/>
            <person name="Klenk H.-P."/>
            <person name="Eisen J.A."/>
        </authorList>
    </citation>
    <scope>NUCLEOTIDE SEQUENCE [LARGE SCALE GENOMIC DNA]</scope>
    <source>
        <strain evidence="5">ATCC 25592 / DSM 43247 / BCRC 13721 / JCM 3198 / KCTC 3076 / NBRC 16047 / NCTC 10667</strain>
    </source>
</reference>
<proteinExistence type="predicted"/>